<dbReference type="Proteomes" id="UP000263486">
    <property type="component" value="Unassembled WGS sequence"/>
</dbReference>
<dbReference type="RefSeq" id="WP_114641524.1">
    <property type="nucleotide sequence ID" value="NZ_JAACIO010000004.1"/>
</dbReference>
<evidence type="ECO:0008006" key="3">
    <source>
        <dbReference type="Google" id="ProtNLM"/>
    </source>
</evidence>
<dbReference type="EMBL" id="QUAJ01000004">
    <property type="protein sequence ID" value="REI42483.1"/>
    <property type="molecule type" value="Genomic_DNA"/>
</dbReference>
<protein>
    <recommendedName>
        <fullName evidence="3">Death on curing protein</fullName>
    </recommendedName>
</protein>
<evidence type="ECO:0000313" key="2">
    <source>
        <dbReference type="Proteomes" id="UP000263486"/>
    </source>
</evidence>
<reference evidence="1 2" key="1">
    <citation type="submission" date="2018-08" db="EMBL/GenBank/DDBJ databases">
        <title>Draft genome sequence of Psychrilyobacter sp. strain SD5 isolated from Black Sea water.</title>
        <authorList>
            <person name="Yadav S."/>
            <person name="Villanueva L."/>
            <person name="Damste J.S.S."/>
        </authorList>
    </citation>
    <scope>NUCLEOTIDE SEQUENCE [LARGE SCALE GENOMIC DNA]</scope>
    <source>
        <strain evidence="1 2">SD5</strain>
    </source>
</reference>
<name>A0ABX9KJI8_9FUSO</name>
<evidence type="ECO:0000313" key="1">
    <source>
        <dbReference type="EMBL" id="REI42483.1"/>
    </source>
</evidence>
<proteinExistence type="predicted"/>
<comment type="caution">
    <text evidence="1">The sequence shown here is derived from an EMBL/GenBank/DDBJ whole genome shotgun (WGS) entry which is preliminary data.</text>
</comment>
<gene>
    <name evidence="1" type="ORF">DYH56_03760</name>
</gene>
<keyword evidence="2" id="KW-1185">Reference proteome</keyword>
<accession>A0ABX9KJI8</accession>
<sequence>MDAKKYFDLIGKEYLGEISHISKDDYIEQAFKLAYLILFFHNSNSDMDGRNLLLGDLFISLLNRHLLPLDRELLKKITDRVTLCYSKKIICGKHDYKEELLELLREVS</sequence>
<organism evidence="1 2">
    <name type="scientific">Psychrilyobacter piezotolerans</name>
    <dbReference type="NCBI Taxonomy" id="2293438"/>
    <lineage>
        <taxon>Bacteria</taxon>
        <taxon>Fusobacteriati</taxon>
        <taxon>Fusobacteriota</taxon>
        <taxon>Fusobacteriia</taxon>
        <taxon>Fusobacteriales</taxon>
        <taxon>Fusobacteriaceae</taxon>
        <taxon>Psychrilyobacter</taxon>
    </lineage>
</organism>